<dbReference type="OrthoDB" id="2305901at2759"/>
<dbReference type="Gene3D" id="3.80.10.10">
    <property type="entry name" value="Ribonuclease Inhibitor"/>
    <property type="match status" value="1"/>
</dbReference>
<name>A0A9N8PNW3_9PEZI</name>
<organism evidence="1 2">
    <name type="scientific">Aureobasidium mustum</name>
    <dbReference type="NCBI Taxonomy" id="2773714"/>
    <lineage>
        <taxon>Eukaryota</taxon>
        <taxon>Fungi</taxon>
        <taxon>Dikarya</taxon>
        <taxon>Ascomycota</taxon>
        <taxon>Pezizomycotina</taxon>
        <taxon>Dothideomycetes</taxon>
        <taxon>Dothideomycetidae</taxon>
        <taxon>Dothideales</taxon>
        <taxon>Saccotheciaceae</taxon>
        <taxon>Aureobasidium</taxon>
    </lineage>
</organism>
<evidence type="ECO:0000313" key="1">
    <source>
        <dbReference type="EMBL" id="CAD0100867.1"/>
    </source>
</evidence>
<comment type="caution">
    <text evidence="1">The sequence shown here is derived from an EMBL/GenBank/DDBJ whole genome shotgun (WGS) entry which is preliminary data.</text>
</comment>
<gene>
    <name evidence="1" type="ORF">AWRI4233_LOCUS9692</name>
</gene>
<evidence type="ECO:0000313" key="2">
    <source>
        <dbReference type="Proteomes" id="UP000714618"/>
    </source>
</evidence>
<keyword evidence="2" id="KW-1185">Reference proteome</keyword>
<dbReference type="InterPro" id="IPR032675">
    <property type="entry name" value="LRR_dom_sf"/>
</dbReference>
<dbReference type="Proteomes" id="UP000714618">
    <property type="component" value="Unassembled WGS sequence"/>
</dbReference>
<proteinExistence type="predicted"/>
<dbReference type="AlphaFoldDB" id="A0A9N8PNW3"/>
<reference evidence="1" key="1">
    <citation type="submission" date="2020-06" db="EMBL/GenBank/DDBJ databases">
        <authorList>
            <person name="Onetto C."/>
        </authorList>
    </citation>
    <scope>NUCLEOTIDE SEQUENCE</scope>
</reference>
<accession>A0A9N8PNW3</accession>
<sequence length="430" mass="49038">MKALIAVEASRRAIYAPKICDLTLLPGLKHTNLNLDFRLLRILRVDGFPEFQHDEDLSQYLQPALEEVYLKHWPSATSFDGLNKYCPRLQVLDQDVSVRNDNQRCGLVEFLNTNRTLRRVRLMISPSDLHQMLAVLTALRRVITLEDLEIMGEISTVTLEQLRDSQHDESISSRPDEHFGSVRRIKVIVRVSALPLLPTIFSAMTDLSLNLRVDSNDGHAHDLDALVGLPLESLRLHVGAGARVPSEELLCLRDTQSLKSLIINTSTFPSPMPKFKVTNYQFKQIFANLSRLETLLCMFPLDIPDPDTALKDLGQSCPKLETIRLYCPIDIIAWMDIPEPVFPSLKFCWFSKVSDRNLLGEQNETTAQLLAEVLDRHAPNMDRFVALDRYTFHPNAGDQLSKMTMRAHGRIKETGQTRHAKEQTRNMFMQ</sequence>
<protein>
    <submittedName>
        <fullName evidence="1">Uncharacterized protein</fullName>
    </submittedName>
</protein>
<dbReference type="EMBL" id="CAIJEO010000013">
    <property type="protein sequence ID" value="CAD0100867.1"/>
    <property type="molecule type" value="Genomic_DNA"/>
</dbReference>